<evidence type="ECO:0000313" key="1">
    <source>
        <dbReference type="EnsemblPlants" id="TuG1812S0001099400.01.T01"/>
    </source>
</evidence>
<sequence length="344" mass="38838">MVVVDRKGKAKATGDIAPRATRQKTMHEMLAPSSPCTLTGPDIPSGLVDTSMYYGMTEDHVMQPLIEEVGAAGEGSHARYIAKYTPNRNKRLTLPGVEESPDPTPNPLAVVHPDAYLSLELDYGYSPFELELKQFQYPDHVCLGFYDNVEYLCCITSLGCVWYDSSHPTHLKLDGNKIKYQFSLKGEMHYNGMDAWVRGFNAREIKMMEMVGLTVWRGFVSPDVPLHFENILDPEGAVVLRMLLSSGSIGYQLRLCCMIMMPISMMRDWCLYVFDMHMKKLNVLDPVFTQMGSDAYRAKHGKTIMLMLNGMKCAGALLDDGWQMDISQWTVRYNMNMHVACRSG</sequence>
<dbReference type="GeneID" id="125528760"/>
<dbReference type="RefSeq" id="XP_048549157.1">
    <property type="nucleotide sequence ID" value="XM_048693200.1"/>
</dbReference>
<dbReference type="EnsemblPlants" id="TuG1812S0001099400.01.T01">
    <property type="protein sequence ID" value="TuG1812S0001099400.01.T01"/>
    <property type="gene ID" value="TuG1812S0001099400.01"/>
</dbReference>
<protein>
    <submittedName>
        <fullName evidence="1">Uncharacterized protein</fullName>
    </submittedName>
</protein>
<organism evidence="1 2">
    <name type="scientific">Triticum urartu</name>
    <name type="common">Red wild einkorn</name>
    <name type="synonym">Crithodium urartu</name>
    <dbReference type="NCBI Taxonomy" id="4572"/>
    <lineage>
        <taxon>Eukaryota</taxon>
        <taxon>Viridiplantae</taxon>
        <taxon>Streptophyta</taxon>
        <taxon>Embryophyta</taxon>
        <taxon>Tracheophyta</taxon>
        <taxon>Spermatophyta</taxon>
        <taxon>Magnoliopsida</taxon>
        <taxon>Liliopsida</taxon>
        <taxon>Poales</taxon>
        <taxon>Poaceae</taxon>
        <taxon>BOP clade</taxon>
        <taxon>Pooideae</taxon>
        <taxon>Triticodae</taxon>
        <taxon>Triticeae</taxon>
        <taxon>Triticinae</taxon>
        <taxon>Triticum</taxon>
    </lineage>
</organism>
<keyword evidence="2" id="KW-1185">Reference proteome</keyword>
<evidence type="ECO:0000313" key="2">
    <source>
        <dbReference type="Proteomes" id="UP000015106"/>
    </source>
</evidence>
<reference evidence="1" key="2">
    <citation type="submission" date="2022-06" db="UniProtKB">
        <authorList>
            <consortium name="EnsemblPlants"/>
        </authorList>
    </citation>
    <scope>IDENTIFICATION</scope>
</reference>
<gene>
    <name evidence="1" type="primary">LOC125528760</name>
</gene>
<dbReference type="Gramene" id="TuG1812S0001099400.01.T01">
    <property type="protein sequence ID" value="TuG1812S0001099400.01.T01"/>
    <property type="gene ID" value="TuG1812S0001099400.01"/>
</dbReference>
<name>A0A8R7RBA7_TRIUA</name>
<dbReference type="AlphaFoldDB" id="A0A8R7RBA7"/>
<accession>A0A8R7RBA7</accession>
<reference evidence="2" key="1">
    <citation type="journal article" date="2013" name="Nature">
        <title>Draft genome of the wheat A-genome progenitor Triticum urartu.</title>
        <authorList>
            <person name="Ling H.Q."/>
            <person name="Zhao S."/>
            <person name="Liu D."/>
            <person name="Wang J."/>
            <person name="Sun H."/>
            <person name="Zhang C."/>
            <person name="Fan H."/>
            <person name="Li D."/>
            <person name="Dong L."/>
            <person name="Tao Y."/>
            <person name="Gao C."/>
            <person name="Wu H."/>
            <person name="Li Y."/>
            <person name="Cui Y."/>
            <person name="Guo X."/>
            <person name="Zheng S."/>
            <person name="Wang B."/>
            <person name="Yu K."/>
            <person name="Liang Q."/>
            <person name="Yang W."/>
            <person name="Lou X."/>
            <person name="Chen J."/>
            <person name="Feng M."/>
            <person name="Jian J."/>
            <person name="Zhang X."/>
            <person name="Luo G."/>
            <person name="Jiang Y."/>
            <person name="Liu J."/>
            <person name="Wang Z."/>
            <person name="Sha Y."/>
            <person name="Zhang B."/>
            <person name="Wu H."/>
            <person name="Tang D."/>
            <person name="Shen Q."/>
            <person name="Xue P."/>
            <person name="Zou S."/>
            <person name="Wang X."/>
            <person name="Liu X."/>
            <person name="Wang F."/>
            <person name="Yang Y."/>
            <person name="An X."/>
            <person name="Dong Z."/>
            <person name="Zhang K."/>
            <person name="Zhang X."/>
            <person name="Luo M.C."/>
            <person name="Dvorak J."/>
            <person name="Tong Y."/>
            <person name="Wang J."/>
            <person name="Yang H."/>
            <person name="Li Z."/>
            <person name="Wang D."/>
            <person name="Zhang A."/>
            <person name="Wang J."/>
        </authorList>
    </citation>
    <scope>NUCLEOTIDE SEQUENCE</scope>
    <source>
        <strain evidence="2">cv. G1812</strain>
    </source>
</reference>
<proteinExistence type="predicted"/>
<dbReference type="Proteomes" id="UP000015106">
    <property type="component" value="Unassembled WGS sequence"/>
</dbReference>
<dbReference type="KEGG" id="tua:125528760"/>
<dbReference type="OrthoDB" id="10327511at2759"/>